<evidence type="ECO:0000256" key="1">
    <source>
        <dbReference type="SAM" id="MobiDB-lite"/>
    </source>
</evidence>
<dbReference type="WBParaSite" id="nRc.2.0.1.t39387-RA">
    <property type="protein sequence ID" value="nRc.2.0.1.t39387-RA"/>
    <property type="gene ID" value="nRc.2.0.1.g39387"/>
</dbReference>
<evidence type="ECO:0000313" key="2">
    <source>
        <dbReference type="Proteomes" id="UP000887565"/>
    </source>
</evidence>
<feature type="compositionally biased region" description="Basic and acidic residues" evidence="1">
    <location>
        <begin position="147"/>
        <end position="173"/>
    </location>
</feature>
<proteinExistence type="predicted"/>
<keyword evidence="2" id="KW-1185">Reference proteome</keyword>
<reference evidence="3" key="1">
    <citation type="submission" date="2022-11" db="UniProtKB">
        <authorList>
            <consortium name="WormBaseParasite"/>
        </authorList>
    </citation>
    <scope>IDENTIFICATION</scope>
</reference>
<feature type="compositionally biased region" description="Polar residues" evidence="1">
    <location>
        <begin position="1"/>
        <end position="13"/>
    </location>
</feature>
<feature type="compositionally biased region" description="Low complexity" evidence="1">
    <location>
        <begin position="339"/>
        <end position="357"/>
    </location>
</feature>
<sequence>MVSTNPFDQSIPTQRHHQSTADHSQAKVESSPMKKDAQHTSWPLANRQSSASEELPGISSKPEPKPSKHDHAAPSSSAIPGLGGVELFGGHGNGHSNLPLTLPAGARKTLLKQPPPKKAQRQFERVWNVSNDRFSSEYDEGSSAADNEYRYKNRSEDNRMSPEEIYRHHHDEQQQAPVQKRRQDDTMAGVNPYAQGQPPIKKFYPAIPSLMNAAAPPGIGADGGQVPQVMDLLPVPYDLGPGGWEEAIQNSGQPGWDLSGQIMPQQSLDIRPPFGDIDFRRQPKPPFGDNFAARFPPMPPPGSGLPMPLMMAPVSVPPINAPKDPRQMKIAINLSTTSLQQQQQQSNQQQISESIIIGPQLPISDPRLTRDPRSRATSQAEQMASYMSGSSYAALLDAQSSMMANMMSGGGGDMDLSRGNAAGGSPLVNPKRKWKRDYEAEEEEKRYEPDIYGNNSGGNESPPPNNYGTGEKRNSGGGSGSDVDERHRKRYW</sequence>
<dbReference type="Proteomes" id="UP000887565">
    <property type="component" value="Unplaced"/>
</dbReference>
<feature type="compositionally biased region" description="Basic and acidic residues" evidence="1">
    <location>
        <begin position="62"/>
        <end position="72"/>
    </location>
</feature>
<dbReference type="AlphaFoldDB" id="A0A915KNQ5"/>
<feature type="compositionally biased region" description="Gly residues" evidence="1">
    <location>
        <begin position="81"/>
        <end position="93"/>
    </location>
</feature>
<feature type="region of interest" description="Disordered" evidence="1">
    <location>
        <begin position="1"/>
        <end position="199"/>
    </location>
</feature>
<accession>A0A915KNQ5</accession>
<feature type="region of interest" description="Disordered" evidence="1">
    <location>
        <begin position="405"/>
        <end position="492"/>
    </location>
</feature>
<protein>
    <submittedName>
        <fullName evidence="3">Uncharacterized protein</fullName>
    </submittedName>
</protein>
<feature type="region of interest" description="Disordered" evidence="1">
    <location>
        <begin position="339"/>
        <end position="382"/>
    </location>
</feature>
<evidence type="ECO:0000313" key="3">
    <source>
        <dbReference type="WBParaSite" id="nRc.2.0.1.t39387-RA"/>
    </source>
</evidence>
<feature type="compositionally biased region" description="Polar residues" evidence="1">
    <location>
        <begin position="39"/>
        <end position="52"/>
    </location>
</feature>
<organism evidence="2 3">
    <name type="scientific">Romanomermis culicivorax</name>
    <name type="common">Nematode worm</name>
    <dbReference type="NCBI Taxonomy" id="13658"/>
    <lineage>
        <taxon>Eukaryota</taxon>
        <taxon>Metazoa</taxon>
        <taxon>Ecdysozoa</taxon>
        <taxon>Nematoda</taxon>
        <taxon>Enoplea</taxon>
        <taxon>Dorylaimia</taxon>
        <taxon>Mermithida</taxon>
        <taxon>Mermithoidea</taxon>
        <taxon>Mermithidae</taxon>
        <taxon>Romanomermis</taxon>
    </lineage>
</organism>
<name>A0A915KNQ5_ROMCU</name>